<organism evidence="2 3">
    <name type="scientific">Gordonia liuliyuniae</name>
    <dbReference type="NCBI Taxonomy" id="2911517"/>
    <lineage>
        <taxon>Bacteria</taxon>
        <taxon>Bacillati</taxon>
        <taxon>Actinomycetota</taxon>
        <taxon>Actinomycetes</taxon>
        <taxon>Mycobacteriales</taxon>
        <taxon>Gordoniaceae</taxon>
        <taxon>Gordonia</taxon>
    </lineage>
</organism>
<keyword evidence="3" id="KW-1185">Reference proteome</keyword>
<dbReference type="Proteomes" id="UP001200110">
    <property type="component" value="Unassembled WGS sequence"/>
</dbReference>
<evidence type="ECO:0000313" key="2">
    <source>
        <dbReference type="EMBL" id="MCF8589329.1"/>
    </source>
</evidence>
<evidence type="ECO:0000259" key="1">
    <source>
        <dbReference type="PROSITE" id="PS51186"/>
    </source>
</evidence>
<dbReference type="RefSeq" id="WP_236998551.1">
    <property type="nucleotide sequence ID" value="NZ_JAKKOR010000009.1"/>
</dbReference>
<evidence type="ECO:0000313" key="3">
    <source>
        <dbReference type="Proteomes" id="UP001200110"/>
    </source>
</evidence>
<dbReference type="SUPFAM" id="SSF55729">
    <property type="entry name" value="Acyl-CoA N-acyltransferases (Nat)"/>
    <property type="match status" value="1"/>
</dbReference>
<accession>A0ABS9IUU6</accession>
<dbReference type="Pfam" id="PF00583">
    <property type="entry name" value="Acetyltransf_1"/>
    <property type="match status" value="1"/>
</dbReference>
<dbReference type="InterPro" id="IPR000182">
    <property type="entry name" value="GNAT_dom"/>
</dbReference>
<comment type="caution">
    <text evidence="2">The sequence shown here is derived from an EMBL/GenBank/DDBJ whole genome shotgun (WGS) entry which is preliminary data.</text>
</comment>
<dbReference type="EMBL" id="JAKKOR010000009">
    <property type="protein sequence ID" value="MCF8589329.1"/>
    <property type="molecule type" value="Genomic_DNA"/>
</dbReference>
<dbReference type="CDD" id="cd04301">
    <property type="entry name" value="NAT_SF"/>
    <property type="match status" value="1"/>
</dbReference>
<sequence length="175" mass="18997">MRLRHTHQLSAAERDTLRAFLSDAFDGDFADFDFDHSLGGLHVLADDHAGLVGHASVVQRQLIAGATVLRTGYVEAVAVASRRRREGIGDALMVCVEDVIADAYDLGALSASDDGRPLYLRRGWEPWNGPLGVLTLDGVRPTADEDSILVLRTPTHPGLDTTRRLICDPRAGSAW</sequence>
<dbReference type="Gene3D" id="3.40.630.30">
    <property type="match status" value="1"/>
</dbReference>
<protein>
    <submittedName>
        <fullName evidence="2">GNAT family N-acetyltransferase</fullName>
    </submittedName>
</protein>
<dbReference type="PROSITE" id="PS51186">
    <property type="entry name" value="GNAT"/>
    <property type="match status" value="1"/>
</dbReference>
<name>A0ABS9IUU6_9ACTN</name>
<dbReference type="InterPro" id="IPR016181">
    <property type="entry name" value="Acyl_CoA_acyltransferase"/>
</dbReference>
<feature type="domain" description="N-acetyltransferase" evidence="1">
    <location>
        <begin position="4"/>
        <end position="155"/>
    </location>
</feature>
<proteinExistence type="predicted"/>
<gene>
    <name evidence="2" type="ORF">L5G33_12745</name>
</gene>
<reference evidence="2 3" key="1">
    <citation type="submission" date="2022-01" db="EMBL/GenBank/DDBJ databases">
        <authorList>
            <person name="Huang Y."/>
        </authorList>
    </citation>
    <scope>NUCLEOTIDE SEQUENCE [LARGE SCALE GENOMIC DNA]</scope>
    <source>
        <strain evidence="2 3">HY366</strain>
    </source>
</reference>